<dbReference type="GeneID" id="113209139"/>
<keyword evidence="4" id="KW-0479">Metal-binding</keyword>
<evidence type="ECO:0000313" key="12">
    <source>
        <dbReference type="Proteomes" id="UP000504606"/>
    </source>
</evidence>
<dbReference type="KEGG" id="foc:113209139"/>
<feature type="domain" description="Cytochrome b5 heme-binding" evidence="11">
    <location>
        <begin position="16"/>
        <end position="67"/>
    </location>
</feature>
<reference evidence="13" key="1">
    <citation type="submission" date="2025-08" db="UniProtKB">
        <authorList>
            <consortium name="RefSeq"/>
        </authorList>
    </citation>
    <scope>IDENTIFICATION</scope>
    <source>
        <tissue evidence="13">Whole organism</tissue>
    </source>
</reference>
<keyword evidence="6" id="KW-0206">Cytoskeleton</keyword>
<proteinExistence type="inferred from homology"/>
<dbReference type="GO" id="GO:0005930">
    <property type="term" value="C:axoneme"/>
    <property type="evidence" value="ECO:0007669"/>
    <property type="project" value="UniProtKB-SubCell"/>
</dbReference>
<keyword evidence="7" id="KW-0966">Cell projection</keyword>
<evidence type="ECO:0000256" key="4">
    <source>
        <dbReference type="ARBA" id="ARBA00022723"/>
    </source>
</evidence>
<evidence type="ECO:0000256" key="1">
    <source>
        <dbReference type="ARBA" id="ARBA00004430"/>
    </source>
</evidence>
<gene>
    <name evidence="13" type="primary">LOC113209139</name>
</gene>
<keyword evidence="2" id="KW-0963">Cytoplasm</keyword>
<dbReference type="RefSeq" id="XP_052124876.1">
    <property type="nucleotide sequence ID" value="XM_052268916.1"/>
</dbReference>
<protein>
    <recommendedName>
        <fullName evidence="9">Cytochrome b5 domain-containing protein 1</fullName>
    </recommendedName>
</protein>
<evidence type="ECO:0000256" key="3">
    <source>
        <dbReference type="ARBA" id="ARBA00022617"/>
    </source>
</evidence>
<dbReference type="InterPro" id="IPR001199">
    <property type="entry name" value="Cyt_B5-like_heme/steroid-bd"/>
</dbReference>
<evidence type="ECO:0000256" key="2">
    <source>
        <dbReference type="ARBA" id="ARBA00022490"/>
    </source>
</evidence>
<evidence type="ECO:0000259" key="11">
    <source>
        <dbReference type="Pfam" id="PF00173"/>
    </source>
</evidence>
<evidence type="ECO:0000256" key="8">
    <source>
        <dbReference type="ARBA" id="ARBA00038168"/>
    </source>
</evidence>
<evidence type="ECO:0000256" key="9">
    <source>
        <dbReference type="ARBA" id="ARBA00040649"/>
    </source>
</evidence>
<organism evidence="12 13">
    <name type="scientific">Frankliniella occidentalis</name>
    <name type="common">Western flower thrips</name>
    <name type="synonym">Euthrips occidentalis</name>
    <dbReference type="NCBI Taxonomy" id="133901"/>
    <lineage>
        <taxon>Eukaryota</taxon>
        <taxon>Metazoa</taxon>
        <taxon>Ecdysozoa</taxon>
        <taxon>Arthropoda</taxon>
        <taxon>Hexapoda</taxon>
        <taxon>Insecta</taxon>
        <taxon>Pterygota</taxon>
        <taxon>Neoptera</taxon>
        <taxon>Paraneoptera</taxon>
        <taxon>Thysanoptera</taxon>
        <taxon>Terebrantia</taxon>
        <taxon>Thripoidea</taxon>
        <taxon>Thripidae</taxon>
        <taxon>Frankliniella</taxon>
    </lineage>
</organism>
<comment type="subcellular location">
    <subcellularLocation>
        <location evidence="1">Cytoplasm</location>
        <location evidence="1">Cytoskeleton</location>
        <location evidence="1">Cilium axoneme</location>
    </subcellularLocation>
</comment>
<evidence type="ECO:0000256" key="7">
    <source>
        <dbReference type="ARBA" id="ARBA00023273"/>
    </source>
</evidence>
<dbReference type="OrthoDB" id="260091at2759"/>
<dbReference type="PANTHER" id="PTHR21281">
    <property type="entry name" value="CYTOCHROME B5 DOMAIN-CONTAINING PROTEIN 1"/>
    <property type="match status" value="1"/>
</dbReference>
<comment type="similarity">
    <text evidence="8">Belongs to the cytochrome b5 family.</text>
</comment>
<evidence type="ECO:0000256" key="6">
    <source>
        <dbReference type="ARBA" id="ARBA00023212"/>
    </source>
</evidence>
<dbReference type="Proteomes" id="UP000504606">
    <property type="component" value="Unplaced"/>
</dbReference>
<dbReference type="InterPro" id="IPR052320">
    <property type="entry name" value="Cytochrome_b5_domain"/>
</dbReference>
<evidence type="ECO:0000313" key="13">
    <source>
        <dbReference type="RefSeq" id="XP_052124876.1"/>
    </source>
</evidence>
<keyword evidence="12" id="KW-1185">Reference proteome</keyword>
<name>A0A9C6WX14_FRAOC</name>
<dbReference type="Pfam" id="PF00173">
    <property type="entry name" value="Cyt-b5"/>
    <property type="match status" value="1"/>
</dbReference>
<evidence type="ECO:0000256" key="10">
    <source>
        <dbReference type="ARBA" id="ARBA00046139"/>
    </source>
</evidence>
<evidence type="ECO:0000256" key="5">
    <source>
        <dbReference type="ARBA" id="ARBA00023004"/>
    </source>
</evidence>
<dbReference type="AlphaFoldDB" id="A0A9C6WX14"/>
<accession>A0A9C6WX14</accession>
<dbReference type="GO" id="GO:0046872">
    <property type="term" value="F:metal ion binding"/>
    <property type="evidence" value="ECO:0007669"/>
    <property type="project" value="UniProtKB-KW"/>
</dbReference>
<comment type="function">
    <text evidence="10">Radial spoke stalk protein that binds heme under oxidizing conditions. Required for the coordinated beating of multiple cilia maybe by functioning in a redox signaling pathway.</text>
</comment>
<dbReference type="SUPFAM" id="SSF55856">
    <property type="entry name" value="Cytochrome b5-like heme/steroid binding domain"/>
    <property type="match status" value="1"/>
</dbReference>
<keyword evidence="3" id="KW-0349">Heme</keyword>
<dbReference type="Gene3D" id="3.10.120.10">
    <property type="entry name" value="Cytochrome b5-like heme/steroid binding domain"/>
    <property type="match status" value="1"/>
</dbReference>
<keyword evidence="5" id="KW-0408">Iron</keyword>
<dbReference type="PANTHER" id="PTHR21281:SF0">
    <property type="entry name" value="CYTOCHROME B5 DOMAIN-CONTAINING PROTEIN 1"/>
    <property type="match status" value="1"/>
</dbReference>
<sequence length="172" mass="18924">MEAHRGPRGPLTWMLPEEVITHNVPGDVWVTVLGRVLDVSDLADPLGTLASRVLVAFAGKDMSHYFDPDTLDTFSSVLLLQVCSEDSVGRVLQRYQVFNSGAADRYSCVSEDGEGVVGLDPTRTLDENGVVDERDLYIQLGLPEDFYVPALQLILRHDDDDGPSNWESPAAH</sequence>
<dbReference type="InterPro" id="IPR036400">
    <property type="entry name" value="Cyt_B5-like_heme/steroid_sf"/>
</dbReference>